<proteinExistence type="predicted"/>
<dbReference type="VEuPathDB" id="ToxoDB:cyc_03781"/>
<evidence type="ECO:0000313" key="2">
    <source>
        <dbReference type="Proteomes" id="UP000095192"/>
    </source>
</evidence>
<comment type="caution">
    <text evidence="1">The sequence shown here is derived from an EMBL/GenBank/DDBJ whole genome shotgun (WGS) entry which is preliminary data.</text>
</comment>
<organism evidence="1 2">
    <name type="scientific">Cyclospora cayetanensis</name>
    <dbReference type="NCBI Taxonomy" id="88456"/>
    <lineage>
        <taxon>Eukaryota</taxon>
        <taxon>Sar</taxon>
        <taxon>Alveolata</taxon>
        <taxon>Apicomplexa</taxon>
        <taxon>Conoidasida</taxon>
        <taxon>Coccidia</taxon>
        <taxon>Eucoccidiorida</taxon>
        <taxon>Eimeriorina</taxon>
        <taxon>Eimeriidae</taxon>
        <taxon>Cyclospora</taxon>
    </lineage>
</organism>
<dbReference type="InParanoid" id="A0A1D3D1K9"/>
<protein>
    <submittedName>
        <fullName evidence="1">Uncharacterized protein</fullName>
    </submittedName>
</protein>
<evidence type="ECO:0000313" key="1">
    <source>
        <dbReference type="EMBL" id="OEH77335.1"/>
    </source>
</evidence>
<dbReference type="EMBL" id="JROU02001125">
    <property type="protein sequence ID" value="OEH77335.1"/>
    <property type="molecule type" value="Genomic_DNA"/>
</dbReference>
<keyword evidence="2" id="KW-1185">Reference proteome</keyword>
<gene>
    <name evidence="1" type="ORF">cyc_03781</name>
</gene>
<dbReference type="Proteomes" id="UP000095192">
    <property type="component" value="Unassembled WGS sequence"/>
</dbReference>
<sequence>MCEEFSMLCLDSSSKLRLRVQGSGLVEMKDFALTAPMLLSSRWIVFTEMVLQPGITKDKILTQFSALKETLKPFLAAHDQIEATMAKRRWKQYQNRLPKINEGIKPSSETTKRALFHSPPDDALWAALLQQVAAKAAAAAKAAKHGLTSTFLDLFHGGTHGYNVAFAKVVAADERIRLLLLEQQDSYAGSQPVFFFSGALFSPSVKQESVTETSLHSAPDIVQSKAITEK</sequence>
<accession>A0A1D3D1K9</accession>
<dbReference type="AlphaFoldDB" id="A0A1D3D1K9"/>
<reference evidence="1 2" key="1">
    <citation type="journal article" date="2016" name="BMC Genomics">
        <title>Comparative genomics reveals Cyclospora cayetanensis possesses coccidia-like metabolism and invasion components but unique surface antigens.</title>
        <authorList>
            <person name="Liu S."/>
            <person name="Wang L."/>
            <person name="Zheng H."/>
            <person name="Xu Z."/>
            <person name="Roellig D.M."/>
            <person name="Li N."/>
            <person name="Frace M.A."/>
            <person name="Tang K."/>
            <person name="Arrowood M.J."/>
            <person name="Moss D.M."/>
            <person name="Zhang L."/>
            <person name="Feng Y."/>
            <person name="Xiao L."/>
        </authorList>
    </citation>
    <scope>NUCLEOTIDE SEQUENCE [LARGE SCALE GENOMIC DNA]</scope>
    <source>
        <strain evidence="1 2">CHN_HEN01</strain>
    </source>
</reference>
<name>A0A1D3D1K9_9EIME</name>